<proteinExistence type="predicted"/>
<reference evidence="1" key="1">
    <citation type="submission" date="2021-02" db="EMBL/GenBank/DDBJ databases">
        <authorList>
            <person name="Nowell W R."/>
        </authorList>
    </citation>
    <scope>NUCLEOTIDE SEQUENCE</scope>
</reference>
<protein>
    <submittedName>
        <fullName evidence="1">Uncharacterized protein</fullName>
    </submittedName>
</protein>
<dbReference type="EMBL" id="CAJOBD010009344">
    <property type="protein sequence ID" value="CAF4133102.1"/>
    <property type="molecule type" value="Genomic_DNA"/>
</dbReference>
<dbReference type="Proteomes" id="UP000663836">
    <property type="component" value="Unassembled WGS sequence"/>
</dbReference>
<feature type="non-terminal residue" evidence="1">
    <location>
        <position position="1"/>
    </location>
</feature>
<dbReference type="AlphaFoldDB" id="A0A819WWZ9"/>
<sequence length="170" mass="19353">IIQMLCKKLKECKEQKNIVNEIFIPKETIEKESTKTLFNEENNLKQKNESIEITNLKEENNLLKNIIEQAAISITDVVQSQDDNNETLKIEKRNDMLEQLLSLLLISHHLGGTSLPLQKKSPFLKGIFPGSRLGLHGIHPNSSTKTNTHYCRGDLGIVPHDNYIENTHSN</sequence>
<organism evidence="1 2">
    <name type="scientific">Rotaria sordida</name>
    <dbReference type="NCBI Taxonomy" id="392033"/>
    <lineage>
        <taxon>Eukaryota</taxon>
        <taxon>Metazoa</taxon>
        <taxon>Spiralia</taxon>
        <taxon>Gnathifera</taxon>
        <taxon>Rotifera</taxon>
        <taxon>Eurotatoria</taxon>
        <taxon>Bdelloidea</taxon>
        <taxon>Philodinida</taxon>
        <taxon>Philodinidae</taxon>
        <taxon>Rotaria</taxon>
    </lineage>
</organism>
<evidence type="ECO:0000313" key="2">
    <source>
        <dbReference type="Proteomes" id="UP000663836"/>
    </source>
</evidence>
<accession>A0A819WWZ9</accession>
<evidence type="ECO:0000313" key="1">
    <source>
        <dbReference type="EMBL" id="CAF4133102.1"/>
    </source>
</evidence>
<comment type="caution">
    <text evidence="1">The sequence shown here is derived from an EMBL/GenBank/DDBJ whole genome shotgun (WGS) entry which is preliminary data.</text>
</comment>
<gene>
    <name evidence="1" type="ORF">JBS370_LOCUS33145</name>
</gene>
<name>A0A819WWZ9_9BILA</name>